<evidence type="ECO:0000313" key="1">
    <source>
        <dbReference type="EMBL" id="KKB06933.1"/>
    </source>
</evidence>
<dbReference type="SUPFAM" id="SSF55486">
    <property type="entry name" value="Metalloproteases ('zincins'), catalytic domain"/>
    <property type="match status" value="1"/>
</dbReference>
<dbReference type="PRINTS" id="PR00998">
    <property type="entry name" value="CRBOXYPTASET"/>
</dbReference>
<dbReference type="PANTHER" id="PTHR34217:SF1">
    <property type="entry name" value="CARBOXYPEPTIDASE 1"/>
    <property type="match status" value="1"/>
</dbReference>
<organism evidence="1 2">
    <name type="scientific">Devosia chinhatensis</name>
    <dbReference type="NCBI Taxonomy" id="429727"/>
    <lineage>
        <taxon>Bacteria</taxon>
        <taxon>Pseudomonadati</taxon>
        <taxon>Pseudomonadota</taxon>
        <taxon>Alphaproteobacteria</taxon>
        <taxon>Hyphomicrobiales</taxon>
        <taxon>Devosiaceae</taxon>
        <taxon>Devosia</taxon>
    </lineage>
</organism>
<comment type="caution">
    <text evidence="1">The sequence shown here is derived from an EMBL/GenBank/DDBJ whole genome shotgun (WGS) entry which is preliminary data.</text>
</comment>
<evidence type="ECO:0000313" key="2">
    <source>
        <dbReference type="Proteomes" id="UP000033649"/>
    </source>
</evidence>
<proteinExistence type="predicted"/>
<gene>
    <name evidence="1" type="ORF">VE26_16800</name>
</gene>
<dbReference type="Pfam" id="PF02074">
    <property type="entry name" value="Peptidase_M32"/>
    <property type="match status" value="1"/>
</dbReference>
<accession>A0A0F5FDQ7</accession>
<protein>
    <recommendedName>
        <fullName evidence="3">Carboxypeptidase</fullName>
    </recommendedName>
</protein>
<evidence type="ECO:0008006" key="3">
    <source>
        <dbReference type="Google" id="ProtNLM"/>
    </source>
</evidence>
<dbReference type="GO" id="GO:0004181">
    <property type="term" value="F:metallocarboxypeptidase activity"/>
    <property type="evidence" value="ECO:0007669"/>
    <property type="project" value="InterPro"/>
</dbReference>
<name>A0A0F5FDQ7_9HYPH</name>
<dbReference type="PATRIC" id="fig|429727.3.peg.3441"/>
<feature type="non-terminal residue" evidence="1">
    <location>
        <position position="1"/>
    </location>
</feature>
<dbReference type="AlphaFoldDB" id="A0A0F5FDQ7"/>
<dbReference type="PROSITE" id="PS52034">
    <property type="entry name" value="PEPTIDASE_M32"/>
    <property type="match status" value="1"/>
</dbReference>
<dbReference type="EMBL" id="JZEY01000074">
    <property type="protein sequence ID" value="KKB06933.1"/>
    <property type="molecule type" value="Genomic_DNA"/>
</dbReference>
<dbReference type="GO" id="GO:0006508">
    <property type="term" value="P:proteolysis"/>
    <property type="evidence" value="ECO:0007669"/>
    <property type="project" value="InterPro"/>
</dbReference>
<sequence>SLMGVLHETGHALSEQGLPTDWSHWPLGTARGMGMHQRPSLFVELQIARSADFCESMLPLMHHHLGADAIAGWHIDDILAEVTFAEPGYIAVYAAGGTYPLRGILRSELEQELVPGRTSASQLPAIWHAKVTSHLGLLTLHAPPRHTVPTSAAP</sequence>
<dbReference type="PANTHER" id="PTHR34217">
    <property type="entry name" value="METAL-DEPENDENT CARBOXYPEPTIDASE"/>
    <property type="match status" value="1"/>
</dbReference>
<dbReference type="Gene3D" id="1.10.1370.30">
    <property type="match status" value="1"/>
</dbReference>
<dbReference type="STRING" id="429727.VE26_16800"/>
<dbReference type="InterPro" id="IPR001333">
    <property type="entry name" value="Peptidase_M32_Taq"/>
</dbReference>
<keyword evidence="2" id="KW-1185">Reference proteome</keyword>
<reference evidence="1 2" key="1">
    <citation type="submission" date="2015-03" db="EMBL/GenBank/DDBJ databases">
        <authorList>
            <person name="Hassan Y."/>
            <person name="Lepp D."/>
            <person name="Li X.-Z."/>
            <person name="Zhou T."/>
        </authorList>
    </citation>
    <scope>NUCLEOTIDE SEQUENCE [LARGE SCALE GENOMIC DNA]</scope>
    <source>
        <strain evidence="1 2">IPL18</strain>
    </source>
</reference>
<dbReference type="Proteomes" id="UP000033649">
    <property type="component" value="Unassembled WGS sequence"/>
</dbReference>